<feature type="chain" id="PRO_5019771151" description="Ice-binding protein C-terminal domain-containing protein" evidence="1">
    <location>
        <begin position="24"/>
        <end position="249"/>
    </location>
</feature>
<feature type="domain" description="Ice-binding protein C-terminal" evidence="2">
    <location>
        <begin position="223"/>
        <end position="247"/>
    </location>
</feature>
<proteinExistence type="predicted"/>
<dbReference type="OrthoDB" id="121983at2"/>
<evidence type="ECO:0000259" key="2">
    <source>
        <dbReference type="Pfam" id="PF07589"/>
    </source>
</evidence>
<dbReference type="Pfam" id="PF07589">
    <property type="entry name" value="PEP-CTERM"/>
    <property type="match status" value="1"/>
</dbReference>
<dbReference type="RefSeq" id="WP_137734506.1">
    <property type="nucleotide sequence ID" value="NZ_BJCL01000011.1"/>
</dbReference>
<dbReference type="AlphaFoldDB" id="A0A480ATS1"/>
<comment type="caution">
    <text evidence="3">The sequence shown here is derived from an EMBL/GenBank/DDBJ whole genome shotgun (WGS) entry which is preliminary data.</text>
</comment>
<evidence type="ECO:0000313" key="4">
    <source>
        <dbReference type="Proteomes" id="UP000301751"/>
    </source>
</evidence>
<feature type="signal peptide" evidence="1">
    <location>
        <begin position="1"/>
        <end position="23"/>
    </location>
</feature>
<evidence type="ECO:0000256" key="1">
    <source>
        <dbReference type="SAM" id="SignalP"/>
    </source>
</evidence>
<dbReference type="NCBIfam" id="TIGR02595">
    <property type="entry name" value="PEP_CTERM"/>
    <property type="match status" value="1"/>
</dbReference>
<sequence>MKVQFSLLTLAAMTAGVTGPALAATPLAASMSFEATVEIAGEVHVDKTSDAWGSALNPLSVGGMAFSTDAKSNSATAQGYGNAVWASADAGVVSFEGYGWEWSVEIDSPRIMTTLNTALPDWSYTFIANPGDAQFRVHYNVVGTGSTFGLQGWEIVVTGGPEPEQSSVIRDVFDPTTSGTFEAGLTPGNEYTVSLMNNANLSAETGFNRSAQMNGTFRWEISPIPEPSTYALMALGLLAVGAAARRRRC</sequence>
<accession>A0A480ATS1</accession>
<dbReference type="EMBL" id="BJCL01000011">
    <property type="protein sequence ID" value="GCL64783.1"/>
    <property type="molecule type" value="Genomic_DNA"/>
</dbReference>
<keyword evidence="4" id="KW-1185">Reference proteome</keyword>
<dbReference type="Proteomes" id="UP000301751">
    <property type="component" value="Unassembled WGS sequence"/>
</dbReference>
<reference evidence="4" key="1">
    <citation type="submission" date="2019-03" db="EMBL/GenBank/DDBJ databases">
        <title>Aquabacterium pictum sp.nov., the first bacteriochlorophyll a-containing freshwater bacterium in the genus Aquabacterium of the class Betaproteobacteria.</title>
        <authorList>
            <person name="Hirose S."/>
            <person name="Tank M."/>
            <person name="Hara E."/>
            <person name="Tamaki H."/>
            <person name="Takaichi S."/>
            <person name="Haruta S."/>
            <person name="Hanada S."/>
        </authorList>
    </citation>
    <scope>NUCLEOTIDE SEQUENCE [LARGE SCALE GENOMIC DNA]</scope>
    <source>
        <strain evidence="4">W35</strain>
    </source>
</reference>
<protein>
    <recommendedName>
        <fullName evidence="2">Ice-binding protein C-terminal domain-containing protein</fullName>
    </recommendedName>
</protein>
<name>A0A480ATS1_9BURK</name>
<keyword evidence="1" id="KW-0732">Signal</keyword>
<dbReference type="InterPro" id="IPR013424">
    <property type="entry name" value="Ice-binding_C"/>
</dbReference>
<gene>
    <name evidence="3" type="ORF">AQPW35_38640</name>
</gene>
<evidence type="ECO:0000313" key="3">
    <source>
        <dbReference type="EMBL" id="GCL64783.1"/>
    </source>
</evidence>
<organism evidence="3 4">
    <name type="scientific">Pseudaquabacterium pictum</name>
    <dbReference type="NCBI Taxonomy" id="2315236"/>
    <lineage>
        <taxon>Bacteria</taxon>
        <taxon>Pseudomonadati</taxon>
        <taxon>Pseudomonadota</taxon>
        <taxon>Betaproteobacteria</taxon>
        <taxon>Burkholderiales</taxon>
        <taxon>Sphaerotilaceae</taxon>
        <taxon>Pseudaquabacterium</taxon>
    </lineage>
</organism>